<evidence type="ECO:0000256" key="1">
    <source>
        <dbReference type="SAM" id="MobiDB-lite"/>
    </source>
</evidence>
<gene>
    <name evidence="2" type="ORF">MKW94_002547</name>
</gene>
<reference evidence="2" key="1">
    <citation type="submission" date="2022-03" db="EMBL/GenBank/DDBJ databases">
        <title>A functionally conserved STORR gene fusion in Papaver species that diverged 16.8 million years ago.</title>
        <authorList>
            <person name="Catania T."/>
        </authorList>
    </citation>
    <scope>NUCLEOTIDE SEQUENCE</scope>
    <source>
        <strain evidence="2">S-191538</strain>
    </source>
</reference>
<dbReference type="EMBL" id="JAJJMA010169708">
    <property type="protein sequence ID" value="MCL7036595.1"/>
    <property type="molecule type" value="Genomic_DNA"/>
</dbReference>
<feature type="non-terminal residue" evidence="2">
    <location>
        <position position="107"/>
    </location>
</feature>
<feature type="compositionally biased region" description="Basic and acidic residues" evidence="1">
    <location>
        <begin position="34"/>
        <end position="47"/>
    </location>
</feature>
<dbReference type="AlphaFoldDB" id="A0AA41SKE6"/>
<accession>A0AA41SKE6</accession>
<organism evidence="2 3">
    <name type="scientific">Papaver nudicaule</name>
    <name type="common">Iceland poppy</name>
    <dbReference type="NCBI Taxonomy" id="74823"/>
    <lineage>
        <taxon>Eukaryota</taxon>
        <taxon>Viridiplantae</taxon>
        <taxon>Streptophyta</taxon>
        <taxon>Embryophyta</taxon>
        <taxon>Tracheophyta</taxon>
        <taxon>Spermatophyta</taxon>
        <taxon>Magnoliopsida</taxon>
        <taxon>Ranunculales</taxon>
        <taxon>Papaveraceae</taxon>
        <taxon>Papaveroideae</taxon>
        <taxon>Papaver</taxon>
    </lineage>
</organism>
<name>A0AA41SKE6_PAPNU</name>
<keyword evidence="3" id="KW-1185">Reference proteome</keyword>
<dbReference type="Proteomes" id="UP001177140">
    <property type="component" value="Unassembled WGS sequence"/>
</dbReference>
<proteinExistence type="predicted"/>
<evidence type="ECO:0000313" key="3">
    <source>
        <dbReference type="Proteomes" id="UP001177140"/>
    </source>
</evidence>
<feature type="region of interest" description="Disordered" evidence="1">
    <location>
        <begin position="33"/>
        <end position="52"/>
    </location>
</feature>
<comment type="caution">
    <text evidence="2">The sequence shown here is derived from an EMBL/GenBank/DDBJ whole genome shotgun (WGS) entry which is preliminary data.</text>
</comment>
<evidence type="ECO:0000313" key="2">
    <source>
        <dbReference type="EMBL" id="MCL7036595.1"/>
    </source>
</evidence>
<sequence length="107" mass="11787">MSKESGADDHGSHEEIIEIKTLLKMLVESQAKQAESHSKLAESHSKLAETQAKQSEFQAESYTRLAETQASTHQQIIEILKSTNTAASTHHKQQVLEGADVLCPSLF</sequence>
<protein>
    <submittedName>
        <fullName evidence="2">Uncharacterized protein</fullName>
    </submittedName>
</protein>